<dbReference type="GO" id="GO:0005524">
    <property type="term" value="F:ATP binding"/>
    <property type="evidence" value="ECO:0007669"/>
    <property type="project" value="UniProtKB-KW"/>
</dbReference>
<evidence type="ECO:0000313" key="8">
    <source>
        <dbReference type="EMBL" id="GER98538.1"/>
    </source>
</evidence>
<comment type="caution">
    <text evidence="8">The sequence shown here is derived from an EMBL/GenBank/DDBJ whole genome shotgun (WGS) entry which is preliminary data.</text>
</comment>
<sequence>MTPSNAGRSQIIEFWRACELFSPQTIPKVDPRDAVAPVFSVTPGEPLPWEEGHPLKRRRLNPDRTWRHLLFGGVFELTRVRTLLEQVFGADPESHDSRPPGTSALFALVVTDDGRPLFGSAEFSSGAWAAGRTADPGPKSPKWLTGFEEASVGLAAAFQRVTAAHQGDGVAAELARKGIHVGRPLGQDELAGLVQIAAERLGVTRILAPAGLLVKSVQVGRTRAYNTEEGSEFLNSFIVPDLTRVAAAVRSGGYGPALAEYLSTREPARVDLRADNQAIYRQVIPDLVPLGRWPAAADRPLALSQQFAVNTIMSRLASSAGLFAVNGPPGTGKTTMLRDLVAANVVERAIRLAALPSPAAAFTGKHTWATGEYVRVIHTWRADLTGFEMVVASANNGAVANVTTEIPGRHALDPPWRDGADYFAELATRVLDAPAWGLVAARLGRKSFRTEFVSRMWWGTKEKPGLRETLKEWNHDQAGAWRPAVKAFQAAHERVRALRRSRQDVCAMLGELDDLPARVDQLAAEIAAGETRFTKLRAELAEREGHAESVRREVQARERARLAHRELQPTLVTAIFTLGKASRQWLAEDQVLVAALQDAQGRLGAARAREDELRSGVARVTDELVTRRGSLASARERIAELRAKVEPHRANLGEFLPTEAWWAGEERRELRTLWTDPQWNAARSDLFLHALRLHQAFLRAHPTVMRNNLQAAMDVLTGEAPRDAPPEAVLAAWQSLFFLVPVVSTTFASFDRMFSHLGRESLGWLLIDEAGQAAPQLAAGAIWRSRRVVAVGDPLQLEPIVTLPFTAQQALRGTFGVAGEKWLPARTSVQQLADAVTGYGTYLPGESGPIWVGAPLRVHRRCDQPMFTISNAIAYDGLMVYGKSAGAPLALPESMWLDVVATESEGHWIPAEGVVLERILTRLTREGVAPADIFVISPFRTVVRSLSKVTRAYRGIEAGTVHTAQGKEADVVILVLGGDPRSPGAKQWAARNPNLLNVAVSRAKRRLYLIGNRDEWAKQRYFTTVAQELRHTTL</sequence>
<evidence type="ECO:0000256" key="3">
    <source>
        <dbReference type="ARBA" id="ARBA00022801"/>
    </source>
</evidence>
<dbReference type="Gene3D" id="3.40.50.300">
    <property type="entry name" value="P-loop containing nucleotide triphosphate hydrolases"/>
    <property type="match status" value="3"/>
</dbReference>
<dbReference type="InterPro" id="IPR041677">
    <property type="entry name" value="DNA2/NAM7_AAA_11"/>
</dbReference>
<evidence type="ECO:0000259" key="6">
    <source>
        <dbReference type="Pfam" id="PF13086"/>
    </source>
</evidence>
<proteinExistence type="inferred from homology"/>
<evidence type="ECO:0000256" key="5">
    <source>
        <dbReference type="ARBA" id="ARBA00022840"/>
    </source>
</evidence>
<comment type="similarity">
    <text evidence="1">Belongs to the DNA2/NAM7 helicase family.</text>
</comment>
<dbReference type="Proteomes" id="UP000334990">
    <property type="component" value="Unassembled WGS sequence"/>
</dbReference>
<dbReference type="CDD" id="cd18808">
    <property type="entry name" value="SF1_C_Upf1"/>
    <property type="match status" value="1"/>
</dbReference>
<protein>
    <submittedName>
        <fullName evidence="8">DNA helicase</fullName>
    </submittedName>
</protein>
<dbReference type="InterPro" id="IPR050534">
    <property type="entry name" value="Coronavir_polyprotein_1ab"/>
</dbReference>
<keyword evidence="5" id="KW-0067">ATP-binding</keyword>
<keyword evidence="4 8" id="KW-0347">Helicase</keyword>
<dbReference type="InterPro" id="IPR047187">
    <property type="entry name" value="SF1_C_Upf1"/>
</dbReference>
<dbReference type="EMBL" id="BLAD01000036">
    <property type="protein sequence ID" value="GER98538.1"/>
    <property type="molecule type" value="Genomic_DNA"/>
</dbReference>
<dbReference type="AlphaFoldDB" id="A0A5M3VQR2"/>
<name>A0A5M3VQR2_9ACTN</name>
<feature type="domain" description="DNA2/NAM7 helicase-like C-terminal" evidence="7">
    <location>
        <begin position="910"/>
        <end position="1013"/>
    </location>
</feature>
<dbReference type="PANTHER" id="PTHR43788">
    <property type="entry name" value="DNA2/NAM7 HELICASE FAMILY MEMBER"/>
    <property type="match status" value="1"/>
</dbReference>
<keyword evidence="3" id="KW-0378">Hydrolase</keyword>
<evidence type="ECO:0000313" key="9">
    <source>
        <dbReference type="Proteomes" id="UP000334990"/>
    </source>
</evidence>
<dbReference type="SUPFAM" id="SSF52540">
    <property type="entry name" value="P-loop containing nucleoside triphosphate hydrolases"/>
    <property type="match status" value="1"/>
</dbReference>
<dbReference type="Gene3D" id="1.10.287.1490">
    <property type="match status" value="1"/>
</dbReference>
<dbReference type="PANTHER" id="PTHR43788:SF8">
    <property type="entry name" value="DNA-BINDING PROTEIN SMUBP-2"/>
    <property type="match status" value="1"/>
</dbReference>
<gene>
    <name evidence="8" type="ORF">Acor_06000</name>
</gene>
<keyword evidence="9" id="KW-1185">Reference proteome</keyword>
<keyword evidence="2" id="KW-0547">Nucleotide-binding</keyword>
<accession>A0A5M3VQR2</accession>
<feature type="domain" description="DNA2/NAM7 helicase helicase" evidence="6">
    <location>
        <begin position="742"/>
        <end position="801"/>
    </location>
</feature>
<dbReference type="OrthoDB" id="9757917at2"/>
<reference evidence="8 9" key="1">
    <citation type="submission" date="2019-10" db="EMBL/GenBank/DDBJ databases">
        <title>Whole genome shotgun sequence of Acrocarpospora corrugata NBRC 13972.</title>
        <authorList>
            <person name="Ichikawa N."/>
            <person name="Kimura A."/>
            <person name="Kitahashi Y."/>
            <person name="Komaki H."/>
            <person name="Oguchi A."/>
        </authorList>
    </citation>
    <scope>NUCLEOTIDE SEQUENCE [LARGE SCALE GENOMIC DNA]</scope>
    <source>
        <strain evidence="8 9">NBRC 13972</strain>
    </source>
</reference>
<evidence type="ECO:0000256" key="1">
    <source>
        <dbReference type="ARBA" id="ARBA00007913"/>
    </source>
</evidence>
<dbReference type="Pfam" id="PF13087">
    <property type="entry name" value="AAA_12"/>
    <property type="match status" value="1"/>
</dbReference>
<dbReference type="GO" id="GO:0016787">
    <property type="term" value="F:hydrolase activity"/>
    <property type="evidence" value="ECO:0007669"/>
    <property type="project" value="UniProtKB-KW"/>
</dbReference>
<evidence type="ECO:0000256" key="4">
    <source>
        <dbReference type="ARBA" id="ARBA00022806"/>
    </source>
</evidence>
<dbReference type="InterPro" id="IPR027417">
    <property type="entry name" value="P-loop_NTPase"/>
</dbReference>
<dbReference type="Pfam" id="PF13086">
    <property type="entry name" value="AAA_11"/>
    <property type="match status" value="1"/>
</dbReference>
<dbReference type="GO" id="GO:0003678">
    <property type="term" value="F:DNA helicase activity"/>
    <property type="evidence" value="ECO:0007669"/>
    <property type="project" value="UniProtKB-ARBA"/>
</dbReference>
<dbReference type="InterPro" id="IPR041679">
    <property type="entry name" value="DNA2/NAM7-like_C"/>
</dbReference>
<evidence type="ECO:0000256" key="2">
    <source>
        <dbReference type="ARBA" id="ARBA00022741"/>
    </source>
</evidence>
<evidence type="ECO:0000259" key="7">
    <source>
        <dbReference type="Pfam" id="PF13087"/>
    </source>
</evidence>
<organism evidence="8 9">
    <name type="scientific">Acrocarpospora corrugata</name>
    <dbReference type="NCBI Taxonomy" id="35763"/>
    <lineage>
        <taxon>Bacteria</taxon>
        <taxon>Bacillati</taxon>
        <taxon>Actinomycetota</taxon>
        <taxon>Actinomycetes</taxon>
        <taxon>Streptosporangiales</taxon>
        <taxon>Streptosporangiaceae</taxon>
        <taxon>Acrocarpospora</taxon>
    </lineage>
</organism>
<dbReference type="RefSeq" id="WP_155334955.1">
    <property type="nucleotide sequence ID" value="NZ_BAAABN010000094.1"/>
</dbReference>